<sequence length="448" mass="46440">MSIKRNGALSLLTAALLAACGGGGDDAPPARGTIITAQLAAQVAMATIDAGTAASGAQALTGLAQCDVDIRYVYYVTRDPAGQPATASTAVMVPSGTGANCSGERPVLLHAHGTTTAKSYNIADVAHNSEGALLMSMYAAQGFIVVAPNYLGYDRSSLSYHPYILAEANAVDMVDGLRAAKAHLAAASAVKPSAKLLVTGYSEGGYVAMATHKVIERDHAGEFTVTASGPMSGPYNWLKTVDVAYGAGPVPAGAVLFTPLILTGYQKTYGDIYASVNEVYQSPYAATAETLFPTDTAVSDLMAQGKLPADPTLTMIWGTGGLLTDSFRTAYASSRLRKRIEENSLLGWTPKRPMALCGGAEDPTIFYFNATDAQADFAARGAQVPAFNLESRSTLPSGALGDALYAGFQARKTAAGTNATAQYHGGLVPPFCTALMRGFFQQTLASGL</sequence>
<dbReference type="EMBL" id="JBBUTH010000005">
    <property type="protein sequence ID" value="MEK8050780.1"/>
    <property type="molecule type" value="Genomic_DNA"/>
</dbReference>
<evidence type="ECO:0000313" key="3">
    <source>
        <dbReference type="EMBL" id="MEK8050780.1"/>
    </source>
</evidence>
<comment type="caution">
    <text evidence="3">The sequence shown here is derived from an EMBL/GenBank/DDBJ whole genome shotgun (WGS) entry which is preliminary data.</text>
</comment>
<keyword evidence="4" id="KW-1185">Reference proteome</keyword>
<evidence type="ECO:0000256" key="1">
    <source>
        <dbReference type="SAM" id="SignalP"/>
    </source>
</evidence>
<proteinExistence type="predicted"/>
<dbReference type="InterPro" id="IPR001375">
    <property type="entry name" value="Peptidase_S9_cat"/>
</dbReference>
<evidence type="ECO:0000313" key="4">
    <source>
        <dbReference type="Proteomes" id="UP001365405"/>
    </source>
</evidence>
<accession>A0ABU9CHY0</accession>
<keyword evidence="1" id="KW-0732">Signal</keyword>
<dbReference type="SUPFAM" id="SSF53474">
    <property type="entry name" value="alpha/beta-Hydrolases"/>
    <property type="match status" value="1"/>
</dbReference>
<dbReference type="PROSITE" id="PS51257">
    <property type="entry name" value="PROKAR_LIPOPROTEIN"/>
    <property type="match status" value="1"/>
</dbReference>
<dbReference type="RefSeq" id="WP_341410472.1">
    <property type="nucleotide sequence ID" value="NZ_JBBUTH010000005.1"/>
</dbReference>
<feature type="signal peptide" evidence="1">
    <location>
        <begin position="1"/>
        <end position="18"/>
    </location>
</feature>
<organism evidence="3 4">
    <name type="scientific">Pseudaquabacterium inlustre</name>
    <dbReference type="NCBI Taxonomy" id="2984192"/>
    <lineage>
        <taxon>Bacteria</taxon>
        <taxon>Pseudomonadati</taxon>
        <taxon>Pseudomonadota</taxon>
        <taxon>Betaproteobacteria</taxon>
        <taxon>Burkholderiales</taxon>
        <taxon>Sphaerotilaceae</taxon>
        <taxon>Pseudaquabacterium</taxon>
    </lineage>
</organism>
<dbReference type="Gene3D" id="1.10.260.160">
    <property type="match status" value="1"/>
</dbReference>
<dbReference type="Gene3D" id="3.40.50.1820">
    <property type="entry name" value="alpha/beta hydrolase"/>
    <property type="match status" value="2"/>
</dbReference>
<dbReference type="PIRSF" id="PIRSF029171">
    <property type="entry name" value="Esterase_LipA"/>
    <property type="match status" value="1"/>
</dbReference>
<dbReference type="Proteomes" id="UP001365405">
    <property type="component" value="Unassembled WGS sequence"/>
</dbReference>
<feature type="domain" description="Peptidase S9 prolyl oligopeptidase catalytic" evidence="2">
    <location>
        <begin position="135"/>
        <end position="211"/>
    </location>
</feature>
<dbReference type="PANTHER" id="PTHR34853">
    <property type="match status" value="1"/>
</dbReference>
<dbReference type="PANTHER" id="PTHR34853:SF1">
    <property type="entry name" value="LIPASE 5"/>
    <property type="match status" value="1"/>
</dbReference>
<evidence type="ECO:0000259" key="2">
    <source>
        <dbReference type="Pfam" id="PF00326"/>
    </source>
</evidence>
<reference evidence="3 4" key="1">
    <citation type="submission" date="2024-04" db="EMBL/GenBank/DDBJ databases">
        <title>Novel species of the genus Ideonella isolated from streams.</title>
        <authorList>
            <person name="Lu H."/>
        </authorList>
    </citation>
    <scope>NUCLEOTIDE SEQUENCE [LARGE SCALE GENOMIC DNA]</scope>
    <source>
        <strain evidence="3 4">DXS22W</strain>
    </source>
</reference>
<feature type="chain" id="PRO_5046198678" evidence="1">
    <location>
        <begin position="19"/>
        <end position="448"/>
    </location>
</feature>
<gene>
    <name evidence="3" type="ORF">AACH10_11080</name>
</gene>
<dbReference type="Pfam" id="PF00326">
    <property type="entry name" value="Peptidase_S9"/>
    <property type="match status" value="1"/>
</dbReference>
<dbReference type="InterPro" id="IPR029058">
    <property type="entry name" value="AB_hydrolase_fold"/>
</dbReference>
<name>A0ABU9CHY0_9BURK</name>
<dbReference type="InterPro" id="IPR005152">
    <property type="entry name" value="Lipase_secreted"/>
</dbReference>
<protein>
    <submittedName>
        <fullName evidence="3">Prolyl oligopeptidase family serine peptidase</fullName>
    </submittedName>
</protein>